<dbReference type="NCBIfam" id="NF005559">
    <property type="entry name" value="PRK07231.1"/>
    <property type="match status" value="1"/>
</dbReference>
<dbReference type="InterPro" id="IPR002347">
    <property type="entry name" value="SDR_fam"/>
</dbReference>
<evidence type="ECO:0000313" key="2">
    <source>
        <dbReference type="EMBL" id="RZF59999.1"/>
    </source>
</evidence>
<name>A0A4Q6XT92_9SPHI</name>
<dbReference type="InterPro" id="IPR020904">
    <property type="entry name" value="Sc_DH/Rdtase_CS"/>
</dbReference>
<dbReference type="Proteomes" id="UP000292855">
    <property type="component" value="Unassembled WGS sequence"/>
</dbReference>
<dbReference type="InterPro" id="IPR050259">
    <property type="entry name" value="SDR"/>
</dbReference>
<dbReference type="InterPro" id="IPR036291">
    <property type="entry name" value="NAD(P)-bd_dom_sf"/>
</dbReference>
<keyword evidence="3" id="KW-1185">Reference proteome</keyword>
<proteinExistence type="inferred from homology"/>
<reference evidence="2 3" key="1">
    <citation type="submission" date="2019-02" db="EMBL/GenBank/DDBJ databases">
        <authorList>
            <person name="Li Y."/>
        </authorList>
    </citation>
    <scope>NUCLEOTIDE SEQUENCE [LARGE SCALE GENOMIC DNA]</scope>
    <source>
        <strain evidence="2 3">30C10-4-7</strain>
    </source>
</reference>
<dbReference type="Gene3D" id="3.40.50.720">
    <property type="entry name" value="NAD(P)-binding Rossmann-like Domain"/>
    <property type="match status" value="1"/>
</dbReference>
<dbReference type="RefSeq" id="WP_130141917.1">
    <property type="nucleotide sequence ID" value="NZ_SGIT01000002.1"/>
</dbReference>
<dbReference type="Pfam" id="PF13561">
    <property type="entry name" value="adh_short_C2"/>
    <property type="match status" value="1"/>
</dbReference>
<protein>
    <submittedName>
        <fullName evidence="2">SDR family oxidoreductase</fullName>
    </submittedName>
</protein>
<evidence type="ECO:0000313" key="3">
    <source>
        <dbReference type="Proteomes" id="UP000292855"/>
    </source>
</evidence>
<dbReference type="GO" id="GO:0032787">
    <property type="term" value="P:monocarboxylic acid metabolic process"/>
    <property type="evidence" value="ECO:0007669"/>
    <property type="project" value="UniProtKB-ARBA"/>
</dbReference>
<dbReference type="PROSITE" id="PS00061">
    <property type="entry name" value="ADH_SHORT"/>
    <property type="match status" value="1"/>
</dbReference>
<accession>A0A4Q6XT92</accession>
<evidence type="ECO:0000256" key="1">
    <source>
        <dbReference type="ARBA" id="ARBA00006484"/>
    </source>
</evidence>
<organism evidence="2 3">
    <name type="scientific">Sphingobacterium corticibacterium</name>
    <dbReference type="NCBI Taxonomy" id="2484746"/>
    <lineage>
        <taxon>Bacteria</taxon>
        <taxon>Pseudomonadati</taxon>
        <taxon>Bacteroidota</taxon>
        <taxon>Sphingobacteriia</taxon>
        <taxon>Sphingobacteriales</taxon>
        <taxon>Sphingobacteriaceae</taxon>
        <taxon>Sphingobacterium</taxon>
    </lineage>
</organism>
<dbReference type="EMBL" id="SGIT01000002">
    <property type="protein sequence ID" value="RZF59999.1"/>
    <property type="molecule type" value="Genomic_DNA"/>
</dbReference>
<dbReference type="PANTHER" id="PTHR42879">
    <property type="entry name" value="3-OXOACYL-(ACYL-CARRIER-PROTEIN) REDUCTASE"/>
    <property type="match status" value="1"/>
</dbReference>
<dbReference type="FunFam" id="3.40.50.720:FF:000084">
    <property type="entry name" value="Short-chain dehydrogenase reductase"/>
    <property type="match status" value="1"/>
</dbReference>
<gene>
    <name evidence="2" type="ORF">EWE74_12805</name>
</gene>
<dbReference type="AlphaFoldDB" id="A0A4Q6XT92"/>
<dbReference type="PRINTS" id="PR00080">
    <property type="entry name" value="SDRFAMILY"/>
</dbReference>
<dbReference type="PRINTS" id="PR00081">
    <property type="entry name" value="GDHRDH"/>
</dbReference>
<dbReference type="PANTHER" id="PTHR42879:SF2">
    <property type="entry name" value="3-OXOACYL-[ACYL-CARRIER-PROTEIN] REDUCTASE FABG"/>
    <property type="match status" value="1"/>
</dbReference>
<comment type="similarity">
    <text evidence="1">Belongs to the short-chain dehydrogenases/reductases (SDR) family.</text>
</comment>
<dbReference type="SUPFAM" id="SSF51735">
    <property type="entry name" value="NAD(P)-binding Rossmann-fold domains"/>
    <property type="match status" value="1"/>
</dbReference>
<sequence length="262" mass="28672">MSDFKNKIIIVTGAGNGIGRGIAKLMAEQGAKVIIATKEDTEGYQVEQDMTAAGYCAKYIQTDVRDEQSVQHMLRTTETEVGNVDVLVNNAGITIFKPLIETTLDDWNKVIDTDLKGVFLCSKYAAQNMIAHKTKGCIINISSNHAYRTLPDTEVYAAAKGGINAMTRSMAISLGKYGIRVNSICPGFTDTHHYQNWLTAKENPEVLEQEIHALHALGSISTPTDIAHMVSFLASDKSRNVTGADFLVDGGLTSRLYYSQKF</sequence>
<comment type="caution">
    <text evidence="2">The sequence shown here is derived from an EMBL/GenBank/DDBJ whole genome shotgun (WGS) entry which is preliminary data.</text>
</comment>
<dbReference type="CDD" id="cd05233">
    <property type="entry name" value="SDR_c"/>
    <property type="match status" value="1"/>
</dbReference>
<dbReference type="OrthoDB" id="597477at2"/>